<dbReference type="GO" id="GO:0005758">
    <property type="term" value="C:mitochondrial intermembrane space"/>
    <property type="evidence" value="ECO:0007669"/>
    <property type="project" value="UniProtKB-SubCell"/>
</dbReference>
<dbReference type="Gene3D" id="3.10.120.10">
    <property type="entry name" value="Cytochrome b5-like heme/steroid binding domain"/>
    <property type="match status" value="1"/>
</dbReference>
<keyword evidence="11" id="KW-0408">Iron</keyword>
<dbReference type="Gene3D" id="2.60.40.650">
    <property type="match status" value="1"/>
</dbReference>
<dbReference type="Gene3D" id="3.90.420.10">
    <property type="entry name" value="Oxidoreductase, molybdopterin-binding domain"/>
    <property type="match status" value="1"/>
</dbReference>
<dbReference type="FunFam" id="3.90.420.10:FF:000002">
    <property type="entry name" value="sulfite oxidase, mitochondrial"/>
    <property type="match status" value="1"/>
</dbReference>
<dbReference type="OrthoDB" id="10051395at2759"/>
<dbReference type="PROSITE" id="PS50255">
    <property type="entry name" value="CYTOCHROME_B5_2"/>
    <property type="match status" value="1"/>
</dbReference>
<evidence type="ECO:0000256" key="1">
    <source>
        <dbReference type="ARBA" id="ARBA00001924"/>
    </source>
</evidence>
<dbReference type="EC" id="1.8.3.1" evidence="6"/>
<accession>E0VJ56</accession>
<comment type="subcellular location">
    <subcellularLocation>
        <location evidence="3">Mitochondrion intermembrane space</location>
    </subcellularLocation>
</comment>
<evidence type="ECO:0000256" key="8">
    <source>
        <dbReference type="ARBA" id="ARBA00022617"/>
    </source>
</evidence>
<organism>
    <name type="scientific">Pediculus humanus subsp. corporis</name>
    <name type="common">Body louse</name>
    <dbReference type="NCBI Taxonomy" id="121224"/>
    <lineage>
        <taxon>Eukaryota</taxon>
        <taxon>Metazoa</taxon>
        <taxon>Ecdysozoa</taxon>
        <taxon>Arthropoda</taxon>
        <taxon>Hexapoda</taxon>
        <taxon>Insecta</taxon>
        <taxon>Pterygota</taxon>
        <taxon>Neoptera</taxon>
        <taxon>Paraneoptera</taxon>
        <taxon>Psocodea</taxon>
        <taxon>Troctomorpha</taxon>
        <taxon>Phthiraptera</taxon>
        <taxon>Anoplura</taxon>
        <taxon>Pediculidae</taxon>
        <taxon>Pediculus</taxon>
    </lineage>
</organism>
<reference evidence="15" key="1">
    <citation type="submission" date="2007-04" db="EMBL/GenBank/DDBJ databases">
        <title>Annotation of Pediculus humanus corporis strain USDA.</title>
        <authorList>
            <person name="Kirkness E."/>
            <person name="Hannick L."/>
            <person name="Hass B."/>
            <person name="Bruggner R."/>
            <person name="Lawson D."/>
            <person name="Bidwell S."/>
            <person name="Joardar V."/>
            <person name="Caler E."/>
            <person name="Walenz B."/>
            <person name="Inman J."/>
            <person name="Schobel S."/>
            <person name="Galinsky K."/>
            <person name="Amedeo P."/>
            <person name="Strausberg R."/>
        </authorList>
    </citation>
    <scope>NUCLEOTIDE SEQUENCE</scope>
    <source>
        <strain evidence="15">USDA</strain>
    </source>
</reference>
<comment type="cofactor">
    <cofactor evidence="1">
        <name>Mo-molybdopterin</name>
        <dbReference type="ChEBI" id="CHEBI:71302"/>
    </cofactor>
</comment>
<dbReference type="GO" id="GO:0030151">
    <property type="term" value="F:molybdenum ion binding"/>
    <property type="evidence" value="ECO:0007669"/>
    <property type="project" value="InterPro"/>
</dbReference>
<dbReference type="HOGENOM" id="CLU_003827_5_1_1"/>
<protein>
    <recommendedName>
        <fullName evidence="13">Sulfite oxidase</fullName>
        <ecNumber evidence="6">1.8.3.1</ecNumber>
    </recommendedName>
</protein>
<evidence type="ECO:0000256" key="4">
    <source>
        <dbReference type="ARBA" id="ARBA00004678"/>
    </source>
</evidence>
<keyword evidence="17" id="KW-1185">Reference proteome</keyword>
<dbReference type="EMBL" id="DS235219">
    <property type="protein sequence ID" value="EEB13412.1"/>
    <property type="molecule type" value="Genomic_DNA"/>
</dbReference>
<evidence type="ECO:0000259" key="14">
    <source>
        <dbReference type="PROSITE" id="PS50255"/>
    </source>
</evidence>
<reference evidence="16" key="3">
    <citation type="submission" date="2020-05" db="UniProtKB">
        <authorList>
            <consortium name="EnsemblMetazoa"/>
        </authorList>
    </citation>
    <scope>IDENTIFICATION</scope>
    <source>
        <strain evidence="16">USDA</strain>
    </source>
</reference>
<dbReference type="InterPro" id="IPR036374">
    <property type="entry name" value="OxRdtase_Mopterin-bd_sf"/>
</dbReference>
<dbReference type="InterPro" id="IPR000572">
    <property type="entry name" value="OxRdtase_Mopterin-bd_dom"/>
</dbReference>
<sequence>MIPGKFIDNLPVYTESDVAQHKTPETRIWVIFKNGVYDVTDFVEQHPGGTKILLAAGSSIEPFWALYAQHHTAEVYGMLEQLRIGNIKIDEKKLDDSSLDPYGKDPKRHPVLKAASIKPFNAEPPSSLLVDKFYTPSPIFYVRNHLPVPEVDVDQFKLEIKGIGIEDKSFTLDEIKKFPKYTIAVTIQCAGNRRSEMSKIKQVKGLTWDHAAIGNATWSGARLVDVLKSCGLDFNRTDIEHVQFEALDTGPDKVAYGASIPADKAFDPNGDVILAYEMNNEVLPRDHGYPLRVIVPGVVGARNVKWLTRIILSEKESDSHWQQNDYKGFSPSTDWDTVDFKSAPAIQELPIISAICIPAEDEKVELIDGCIVVKGYAWSGGGKRIVRVDVTSDQGKTWHVADLEQINEKNSRHWSWTLWTILLPVPEGEETVEIWAKAVDSAYNTQPEGIENIWNLRGVLNNAYHRIKVRIIRDVE</sequence>
<evidence type="ECO:0000256" key="9">
    <source>
        <dbReference type="ARBA" id="ARBA00022723"/>
    </source>
</evidence>
<gene>
    <name evidence="16" type="primary">8230426</name>
    <name evidence="15" type="ORF">Phum_PHUM238870</name>
</gene>
<dbReference type="InterPro" id="IPR005066">
    <property type="entry name" value="MoCF_OxRdtse_dimer"/>
</dbReference>
<dbReference type="RefSeq" id="XP_002426150.1">
    <property type="nucleotide sequence ID" value="XM_002426105.1"/>
</dbReference>
<dbReference type="Pfam" id="PF00173">
    <property type="entry name" value="Cyt-b5"/>
    <property type="match status" value="1"/>
</dbReference>
<dbReference type="CDD" id="cd02111">
    <property type="entry name" value="eukary_SO_Moco"/>
    <property type="match status" value="1"/>
</dbReference>
<evidence type="ECO:0000256" key="12">
    <source>
        <dbReference type="ARBA" id="ARBA00023128"/>
    </source>
</evidence>
<dbReference type="EnsemblMetazoa" id="PHUM238870-RA">
    <property type="protein sequence ID" value="PHUM238870-PA"/>
    <property type="gene ID" value="PHUM238870"/>
</dbReference>
<dbReference type="SMART" id="SM01117">
    <property type="entry name" value="Cyt-b5"/>
    <property type="match status" value="1"/>
</dbReference>
<dbReference type="PRINTS" id="PR00407">
    <property type="entry name" value="EUMOPTERIN"/>
</dbReference>
<dbReference type="InterPro" id="IPR001199">
    <property type="entry name" value="Cyt_B5-like_heme/steroid-bd"/>
</dbReference>
<dbReference type="InParanoid" id="E0VJ56"/>
<dbReference type="CTD" id="8230426"/>
<keyword evidence="8" id="KW-0349">Heme</keyword>
<evidence type="ECO:0000256" key="2">
    <source>
        <dbReference type="ARBA" id="ARBA00001970"/>
    </source>
</evidence>
<dbReference type="Proteomes" id="UP000009046">
    <property type="component" value="Unassembled WGS sequence"/>
</dbReference>
<dbReference type="AlphaFoldDB" id="E0VJ56"/>
<comment type="pathway">
    <text evidence="5">Energy metabolism; sulfur metabolism.</text>
</comment>
<proteinExistence type="predicted"/>
<dbReference type="GO" id="GO:0020037">
    <property type="term" value="F:heme binding"/>
    <property type="evidence" value="ECO:0007669"/>
    <property type="project" value="TreeGrafter"/>
</dbReference>
<dbReference type="PANTHER" id="PTHR19372">
    <property type="entry name" value="SULFITE REDUCTASE"/>
    <property type="match status" value="1"/>
</dbReference>
<name>E0VJ56_PEDHC</name>
<keyword evidence="7" id="KW-0500">Molybdenum</keyword>
<evidence type="ECO:0000256" key="6">
    <source>
        <dbReference type="ARBA" id="ARBA00012505"/>
    </source>
</evidence>
<dbReference type="PANTHER" id="PTHR19372:SF7">
    <property type="entry name" value="SULFITE OXIDASE, MITOCHONDRIAL"/>
    <property type="match status" value="1"/>
</dbReference>
<dbReference type="EMBL" id="AAZO01002771">
    <property type="status" value="NOT_ANNOTATED_CDS"/>
    <property type="molecule type" value="Genomic_DNA"/>
</dbReference>
<evidence type="ECO:0000256" key="7">
    <source>
        <dbReference type="ARBA" id="ARBA00022505"/>
    </source>
</evidence>
<dbReference type="eggNOG" id="KOG4576">
    <property type="taxonomic scope" value="Eukaryota"/>
</dbReference>
<dbReference type="InterPro" id="IPR008335">
    <property type="entry name" value="Mopterin_OxRdtase_euk"/>
</dbReference>
<keyword evidence="12" id="KW-0496">Mitochondrion</keyword>
<dbReference type="SUPFAM" id="SSF55856">
    <property type="entry name" value="Cytochrome b5-like heme/steroid binding domain"/>
    <property type="match status" value="1"/>
</dbReference>
<keyword evidence="10" id="KW-0560">Oxidoreductase</keyword>
<evidence type="ECO:0000256" key="10">
    <source>
        <dbReference type="ARBA" id="ARBA00023002"/>
    </source>
</evidence>
<evidence type="ECO:0000313" key="15">
    <source>
        <dbReference type="EMBL" id="EEB13412.1"/>
    </source>
</evidence>
<dbReference type="SUPFAM" id="SSF81296">
    <property type="entry name" value="E set domains"/>
    <property type="match status" value="1"/>
</dbReference>
<evidence type="ECO:0000256" key="13">
    <source>
        <dbReference type="ARBA" id="ARBA00070338"/>
    </source>
</evidence>
<dbReference type="InterPro" id="IPR036400">
    <property type="entry name" value="Cyt_B5-like_heme/steroid_sf"/>
</dbReference>
<dbReference type="SUPFAM" id="SSF56524">
    <property type="entry name" value="Oxidoreductase molybdopterin-binding domain"/>
    <property type="match status" value="1"/>
</dbReference>
<evidence type="ECO:0000313" key="17">
    <source>
        <dbReference type="Proteomes" id="UP000009046"/>
    </source>
</evidence>
<dbReference type="InterPro" id="IPR014756">
    <property type="entry name" value="Ig_E-set"/>
</dbReference>
<reference evidence="15" key="2">
    <citation type="submission" date="2007-04" db="EMBL/GenBank/DDBJ databases">
        <title>The genome of the human body louse.</title>
        <authorList>
            <consortium name="The Human Body Louse Genome Consortium"/>
            <person name="Kirkness E."/>
            <person name="Walenz B."/>
            <person name="Hass B."/>
            <person name="Bruggner R."/>
            <person name="Strausberg R."/>
        </authorList>
    </citation>
    <scope>NUCLEOTIDE SEQUENCE</scope>
    <source>
        <strain evidence="15">USDA</strain>
    </source>
</reference>
<dbReference type="GO" id="GO:0043546">
    <property type="term" value="F:molybdopterin cofactor binding"/>
    <property type="evidence" value="ECO:0007669"/>
    <property type="project" value="TreeGrafter"/>
</dbReference>
<keyword evidence="9" id="KW-0479">Metal-binding</keyword>
<dbReference type="UniPathway" id="UPA00096"/>
<dbReference type="FunFam" id="3.10.120.10:FF:000007">
    <property type="entry name" value="Sulfite oxidase, mitochondrial"/>
    <property type="match status" value="1"/>
</dbReference>
<dbReference type="OMA" id="TWHVAEL"/>
<evidence type="ECO:0000256" key="11">
    <source>
        <dbReference type="ARBA" id="ARBA00023004"/>
    </source>
</evidence>
<comment type="pathway">
    <text evidence="4">Sulfur metabolism.</text>
</comment>
<dbReference type="FunFam" id="2.60.40.650:FF:000002">
    <property type="entry name" value="sulfite oxidase"/>
    <property type="match status" value="1"/>
</dbReference>
<evidence type="ECO:0000256" key="3">
    <source>
        <dbReference type="ARBA" id="ARBA00004569"/>
    </source>
</evidence>
<evidence type="ECO:0000256" key="5">
    <source>
        <dbReference type="ARBA" id="ARBA00004971"/>
    </source>
</evidence>
<dbReference type="KEGG" id="phu:Phum_PHUM238870"/>
<dbReference type="VEuPathDB" id="VectorBase:PHUM238870"/>
<dbReference type="GO" id="GO:0006790">
    <property type="term" value="P:sulfur compound metabolic process"/>
    <property type="evidence" value="ECO:0007669"/>
    <property type="project" value="UniProtKB-UniPathway"/>
</dbReference>
<dbReference type="Pfam" id="PF03404">
    <property type="entry name" value="Mo-co_dimer"/>
    <property type="match status" value="1"/>
</dbReference>
<dbReference type="Pfam" id="PF00174">
    <property type="entry name" value="Oxidored_molyb"/>
    <property type="match status" value="1"/>
</dbReference>
<dbReference type="STRING" id="121224.E0VJ56"/>
<comment type="cofactor">
    <cofactor evidence="2">
        <name>heme b</name>
        <dbReference type="ChEBI" id="CHEBI:60344"/>
    </cofactor>
</comment>
<dbReference type="FunCoup" id="E0VJ56">
    <property type="interactions" value="1080"/>
</dbReference>
<feature type="domain" description="Cytochrome b5 heme-binding" evidence="14">
    <location>
        <begin position="10"/>
        <end position="88"/>
    </location>
</feature>
<evidence type="ECO:0000313" key="16">
    <source>
        <dbReference type="EnsemblMetazoa" id="PHUM238870-PA"/>
    </source>
</evidence>
<dbReference type="GO" id="GO:0008482">
    <property type="term" value="F:sulfite oxidase activity"/>
    <property type="evidence" value="ECO:0007669"/>
    <property type="project" value="UniProtKB-EC"/>
</dbReference>
<dbReference type="GeneID" id="8230426"/>
<dbReference type="eggNOG" id="KOG0535">
    <property type="taxonomic scope" value="Eukaryota"/>
</dbReference>